<name>A0A2H0CV90_9BACT</name>
<dbReference type="NCBIfam" id="NF004123">
    <property type="entry name" value="PRK05610.1"/>
    <property type="match status" value="1"/>
</dbReference>
<reference evidence="7 8" key="1">
    <citation type="submission" date="2017-09" db="EMBL/GenBank/DDBJ databases">
        <title>Depth-based differentiation of microbial function through sediment-hosted aquifers and enrichment of novel symbionts in the deep terrestrial subsurface.</title>
        <authorList>
            <person name="Probst A.J."/>
            <person name="Ladd B."/>
            <person name="Jarett J.K."/>
            <person name="Geller-Mcgrath D.E."/>
            <person name="Sieber C.M."/>
            <person name="Emerson J.B."/>
            <person name="Anantharaman K."/>
            <person name="Thomas B.C."/>
            <person name="Malmstrom R."/>
            <person name="Stieglmeier M."/>
            <person name="Klingl A."/>
            <person name="Woyke T."/>
            <person name="Ryan C.M."/>
            <person name="Banfield J.F."/>
        </authorList>
    </citation>
    <scope>NUCLEOTIDE SEQUENCE [LARGE SCALE GENOMIC DNA]</scope>
    <source>
        <strain evidence="7">CG22_combo_CG10-13_8_21_14_all_47_15</strain>
    </source>
</reference>
<comment type="caution">
    <text evidence="7">The sequence shown here is derived from an EMBL/GenBank/DDBJ whole genome shotgun (WGS) entry which is preliminary data.</text>
</comment>
<dbReference type="Pfam" id="PF00366">
    <property type="entry name" value="Ribosomal_S17"/>
    <property type="match status" value="1"/>
</dbReference>
<keyword evidence="2 6" id="KW-0699">rRNA-binding</keyword>
<evidence type="ECO:0000256" key="6">
    <source>
        <dbReference type="HAMAP-Rule" id="MF_01345"/>
    </source>
</evidence>
<dbReference type="GO" id="GO:0022627">
    <property type="term" value="C:cytosolic small ribosomal subunit"/>
    <property type="evidence" value="ECO:0007669"/>
    <property type="project" value="UniProtKB-UniRule"/>
</dbReference>
<comment type="function">
    <text evidence="6">One of the primary rRNA binding proteins, it binds specifically to the 5'-end of 16S ribosomal RNA.</text>
</comment>
<keyword evidence="4 6" id="KW-0689">Ribosomal protein</keyword>
<comment type="subunit">
    <text evidence="6">Part of the 30S ribosomal subunit.</text>
</comment>
<dbReference type="CDD" id="cd00364">
    <property type="entry name" value="Ribosomal_uS17"/>
    <property type="match status" value="1"/>
</dbReference>
<keyword evidence="5 6" id="KW-0687">Ribonucleoprotein</keyword>
<dbReference type="PANTHER" id="PTHR10744">
    <property type="entry name" value="40S RIBOSOMAL PROTEIN S11 FAMILY MEMBER"/>
    <property type="match status" value="1"/>
</dbReference>
<dbReference type="GO" id="GO:0006412">
    <property type="term" value="P:translation"/>
    <property type="evidence" value="ECO:0007669"/>
    <property type="project" value="UniProtKB-UniRule"/>
</dbReference>
<dbReference type="PANTHER" id="PTHR10744:SF1">
    <property type="entry name" value="SMALL RIBOSOMAL SUBUNIT PROTEIN US17M"/>
    <property type="match status" value="1"/>
</dbReference>
<evidence type="ECO:0000313" key="7">
    <source>
        <dbReference type="EMBL" id="PIP73804.1"/>
    </source>
</evidence>
<dbReference type="PRINTS" id="PR00973">
    <property type="entry name" value="RIBOSOMALS17"/>
</dbReference>
<dbReference type="Gene3D" id="2.40.50.140">
    <property type="entry name" value="Nucleic acid-binding proteins"/>
    <property type="match status" value="1"/>
</dbReference>
<evidence type="ECO:0000256" key="4">
    <source>
        <dbReference type="ARBA" id="ARBA00022980"/>
    </source>
</evidence>
<protein>
    <recommendedName>
        <fullName evidence="6">Small ribosomal subunit protein uS17</fullName>
    </recommendedName>
</protein>
<gene>
    <name evidence="6" type="primary">rpsQ</name>
    <name evidence="7" type="ORF">COW88_00800</name>
</gene>
<evidence type="ECO:0000256" key="2">
    <source>
        <dbReference type="ARBA" id="ARBA00022730"/>
    </source>
</evidence>
<dbReference type="GO" id="GO:0019843">
    <property type="term" value="F:rRNA binding"/>
    <property type="evidence" value="ECO:0007669"/>
    <property type="project" value="UniProtKB-UniRule"/>
</dbReference>
<comment type="similarity">
    <text evidence="1 6">Belongs to the universal ribosomal protein uS17 family.</text>
</comment>
<dbReference type="InterPro" id="IPR019984">
    <property type="entry name" value="Ribosomal_uS17_bact/chlr"/>
</dbReference>
<keyword evidence="3 6" id="KW-0694">RNA-binding</keyword>
<evidence type="ECO:0000313" key="8">
    <source>
        <dbReference type="Proteomes" id="UP000230638"/>
    </source>
</evidence>
<evidence type="ECO:0000256" key="1">
    <source>
        <dbReference type="ARBA" id="ARBA00010254"/>
    </source>
</evidence>
<dbReference type="SUPFAM" id="SSF50249">
    <property type="entry name" value="Nucleic acid-binding proteins"/>
    <property type="match status" value="1"/>
</dbReference>
<dbReference type="GO" id="GO:0003735">
    <property type="term" value="F:structural constituent of ribosome"/>
    <property type="evidence" value="ECO:0007669"/>
    <property type="project" value="UniProtKB-UniRule"/>
</dbReference>
<sequence>MQDAQSKPKKLQGRVVSTAMEKTIVVLVDRFVKHPKYGKYMRMSKKYKAHDETGAHKVGDTVAIEECRPYSKDTHFKIVEK</sequence>
<dbReference type="InterPro" id="IPR000266">
    <property type="entry name" value="Ribosomal_uS17"/>
</dbReference>
<dbReference type="HAMAP" id="MF_01345_B">
    <property type="entry name" value="Ribosomal_uS17_B"/>
    <property type="match status" value="1"/>
</dbReference>
<dbReference type="NCBIfam" id="TIGR03635">
    <property type="entry name" value="uS17_bact"/>
    <property type="match status" value="1"/>
</dbReference>
<dbReference type="Proteomes" id="UP000230638">
    <property type="component" value="Unassembled WGS sequence"/>
</dbReference>
<dbReference type="InterPro" id="IPR012340">
    <property type="entry name" value="NA-bd_OB-fold"/>
</dbReference>
<proteinExistence type="inferred from homology"/>
<evidence type="ECO:0000256" key="5">
    <source>
        <dbReference type="ARBA" id="ARBA00023274"/>
    </source>
</evidence>
<evidence type="ECO:0000256" key="3">
    <source>
        <dbReference type="ARBA" id="ARBA00022884"/>
    </source>
</evidence>
<dbReference type="EMBL" id="PCTL01000006">
    <property type="protein sequence ID" value="PIP73804.1"/>
    <property type="molecule type" value="Genomic_DNA"/>
</dbReference>
<accession>A0A2H0CV90</accession>
<organism evidence="7 8">
    <name type="scientific">Candidatus Lloydbacteria bacterium CG22_combo_CG10-13_8_21_14_all_47_15</name>
    <dbReference type="NCBI Taxonomy" id="1974635"/>
    <lineage>
        <taxon>Bacteria</taxon>
        <taxon>Candidatus Lloydiibacteriota</taxon>
    </lineage>
</organism>
<dbReference type="AlphaFoldDB" id="A0A2H0CV90"/>